<gene>
    <name evidence="1" type="ORF">SAMN04488125_14315</name>
</gene>
<dbReference type="RefSeq" id="WP_165616552.1">
    <property type="nucleotide sequence ID" value="NZ_FOSV01000043.1"/>
</dbReference>
<evidence type="ECO:0000313" key="1">
    <source>
        <dbReference type="EMBL" id="SFM06011.1"/>
    </source>
</evidence>
<evidence type="ECO:0000313" key="2">
    <source>
        <dbReference type="Proteomes" id="UP000198804"/>
    </source>
</evidence>
<dbReference type="EMBL" id="FOSV01000043">
    <property type="protein sequence ID" value="SFM06011.1"/>
    <property type="molecule type" value="Genomic_DNA"/>
</dbReference>
<dbReference type="Proteomes" id="UP000198804">
    <property type="component" value="Unassembled WGS sequence"/>
</dbReference>
<accession>A0A1I4MRR5</accession>
<dbReference type="AlphaFoldDB" id="A0A1I4MRR5"/>
<protein>
    <submittedName>
        <fullName evidence="1">Uncharacterized protein</fullName>
    </submittedName>
</protein>
<keyword evidence="2" id="KW-1185">Reference proteome</keyword>
<organism evidence="1 2">
    <name type="scientific">Methylorubrum salsuginis</name>
    <dbReference type="NCBI Taxonomy" id="414703"/>
    <lineage>
        <taxon>Bacteria</taxon>
        <taxon>Pseudomonadati</taxon>
        <taxon>Pseudomonadota</taxon>
        <taxon>Alphaproteobacteria</taxon>
        <taxon>Hyphomicrobiales</taxon>
        <taxon>Methylobacteriaceae</taxon>
        <taxon>Methylorubrum</taxon>
    </lineage>
</organism>
<name>A0A1I4MRR5_9HYPH</name>
<proteinExistence type="predicted"/>
<sequence length="55" mass="5684">MSHSMLRKGHWRQLAFGPRPSAPRASDLVLAVVATALLAGLCLLAAANAVDSLTG</sequence>
<reference evidence="2" key="1">
    <citation type="submission" date="2016-10" db="EMBL/GenBank/DDBJ databases">
        <authorList>
            <person name="Varghese N."/>
            <person name="Submissions S."/>
        </authorList>
    </citation>
    <scope>NUCLEOTIDE SEQUENCE [LARGE SCALE GENOMIC DNA]</scope>
    <source>
        <strain evidence="2">CGMCC 1.6474</strain>
    </source>
</reference>